<accession>S7W755</accession>
<dbReference type="VEuPathDB" id="MicrosporidiaDB:SLOPH_1756"/>
<evidence type="ECO:0000313" key="3">
    <source>
        <dbReference type="Proteomes" id="UP000014978"/>
    </source>
</evidence>
<dbReference type="HOGENOM" id="CLU_1429032_0_0_1"/>
<keyword evidence="3" id="KW-1185">Reference proteome</keyword>
<dbReference type="Proteomes" id="UP000014978">
    <property type="component" value="Unassembled WGS sequence"/>
</dbReference>
<dbReference type="OrthoDB" id="2187509at2759"/>
<proteinExistence type="predicted"/>
<feature type="transmembrane region" description="Helical" evidence="1">
    <location>
        <begin position="27"/>
        <end position="54"/>
    </location>
</feature>
<evidence type="ECO:0000313" key="2">
    <source>
        <dbReference type="EMBL" id="EPR78636.1"/>
    </source>
</evidence>
<name>S7W755_SPRLO</name>
<evidence type="ECO:0000256" key="1">
    <source>
        <dbReference type="SAM" id="Phobius"/>
    </source>
</evidence>
<comment type="caution">
    <text evidence="2">The sequence shown here is derived from an EMBL/GenBank/DDBJ whole genome shotgun (WGS) entry which is preliminary data.</text>
</comment>
<protein>
    <submittedName>
        <fullName evidence="2">Uncharacterized protein</fullName>
    </submittedName>
</protein>
<gene>
    <name evidence="2" type="ORF">SLOPH_1756</name>
</gene>
<keyword evidence="1" id="KW-1133">Transmembrane helix</keyword>
<dbReference type="AlphaFoldDB" id="S7W755"/>
<reference evidence="3" key="1">
    <citation type="journal article" date="2013" name="PLoS Genet.">
        <title>The genome of Spraguea lophii and the basis of host-microsporidian interactions.</title>
        <authorList>
            <person name="Campbell S.E."/>
            <person name="Williams T.A."/>
            <person name="Yousuf A."/>
            <person name="Soanes D.M."/>
            <person name="Paszkiewicz K.H."/>
            <person name="Williams B.A.P."/>
        </authorList>
    </citation>
    <scope>NUCLEOTIDE SEQUENCE [LARGE SCALE GENOMIC DNA]</scope>
    <source>
        <strain evidence="3">42_110</strain>
    </source>
</reference>
<dbReference type="OMA" id="IVFIEEC"/>
<sequence length="203" mass="24257">MEKYSGFSDKFYGINPFLQPPRQKLSFVFPIIFMKNLFFYILYLIGFNTLSYIIDIKAKIKKDMRIILSNSVTYFDEDILKSLFPGHKIFYNKKDGLFSNNVKSELDWNSIVFIEECSSNNKCMMRFYRELECDYICIMNYSPNCIHVHGNYYKFLFFLLASRNKVEIKIYEAKSSREFKKYIKVVDLGKTEKNNFMNLITNE</sequence>
<keyword evidence="1" id="KW-0472">Membrane</keyword>
<dbReference type="InParanoid" id="S7W755"/>
<keyword evidence="1" id="KW-0812">Transmembrane</keyword>
<dbReference type="EMBL" id="ATCN01000647">
    <property type="protein sequence ID" value="EPR78636.1"/>
    <property type="molecule type" value="Genomic_DNA"/>
</dbReference>
<organism evidence="2 3">
    <name type="scientific">Spraguea lophii (strain 42_110)</name>
    <name type="common">Microsporidian parasite</name>
    <dbReference type="NCBI Taxonomy" id="1358809"/>
    <lineage>
        <taxon>Eukaryota</taxon>
        <taxon>Fungi</taxon>
        <taxon>Fungi incertae sedis</taxon>
        <taxon>Microsporidia</taxon>
        <taxon>Spragueidae</taxon>
        <taxon>Spraguea</taxon>
    </lineage>
</organism>